<sequence>MPVYRIKAARHDADFASQKRRCPIRVTGLHEMQTNEFTTAATLTPRLRLMIAAYVRHKHSQYHVPGSRVGMPLASVGTLTSAVI</sequence>
<dbReference type="EMBL" id="QAPF01004033">
    <property type="protein sequence ID" value="TDZ29196.1"/>
    <property type="molecule type" value="Genomic_DNA"/>
</dbReference>
<gene>
    <name evidence="1" type="ORF">C8034_v002959</name>
</gene>
<reference evidence="1 2" key="1">
    <citation type="submission" date="2018-11" db="EMBL/GenBank/DDBJ databases">
        <title>Genome sequence and assembly of Colletotrichum sidae.</title>
        <authorList>
            <person name="Gan P."/>
            <person name="Shirasu K."/>
        </authorList>
    </citation>
    <scope>NUCLEOTIDE SEQUENCE [LARGE SCALE GENOMIC DNA]</scope>
    <source>
        <strain evidence="1 2">CBS 518.97</strain>
    </source>
</reference>
<proteinExistence type="predicted"/>
<evidence type="ECO:0000313" key="2">
    <source>
        <dbReference type="Proteomes" id="UP000295604"/>
    </source>
</evidence>
<organism evidence="1 2">
    <name type="scientific">Colletotrichum sidae</name>
    <dbReference type="NCBI Taxonomy" id="1347389"/>
    <lineage>
        <taxon>Eukaryota</taxon>
        <taxon>Fungi</taxon>
        <taxon>Dikarya</taxon>
        <taxon>Ascomycota</taxon>
        <taxon>Pezizomycotina</taxon>
        <taxon>Sordariomycetes</taxon>
        <taxon>Hypocreomycetidae</taxon>
        <taxon>Glomerellales</taxon>
        <taxon>Glomerellaceae</taxon>
        <taxon>Colletotrichum</taxon>
        <taxon>Colletotrichum orbiculare species complex</taxon>
    </lineage>
</organism>
<evidence type="ECO:0000313" key="1">
    <source>
        <dbReference type="EMBL" id="TDZ29196.1"/>
    </source>
</evidence>
<name>A0A4R8PY19_9PEZI</name>
<dbReference type="Proteomes" id="UP000295604">
    <property type="component" value="Unassembled WGS sequence"/>
</dbReference>
<accession>A0A4R8PY19</accession>
<dbReference type="AlphaFoldDB" id="A0A4R8PY19"/>
<keyword evidence="2" id="KW-1185">Reference proteome</keyword>
<protein>
    <submittedName>
        <fullName evidence="1">Uncharacterized protein</fullName>
    </submittedName>
</protein>
<comment type="caution">
    <text evidence="1">The sequence shown here is derived from an EMBL/GenBank/DDBJ whole genome shotgun (WGS) entry which is preliminary data.</text>
</comment>